<keyword evidence="2" id="KW-1133">Transmembrane helix</keyword>
<comment type="caution">
    <text evidence="3">The sequence shown here is derived from an EMBL/GenBank/DDBJ whole genome shotgun (WGS) entry which is preliminary data.</text>
</comment>
<evidence type="ECO:0000313" key="4">
    <source>
        <dbReference type="Proteomes" id="UP000014137"/>
    </source>
</evidence>
<evidence type="ECO:0000256" key="1">
    <source>
        <dbReference type="SAM" id="MobiDB-lite"/>
    </source>
</evidence>
<organism evidence="3 4">
    <name type="scientific">Amycolatopsis azurea DSM 43854</name>
    <dbReference type="NCBI Taxonomy" id="1238180"/>
    <lineage>
        <taxon>Bacteria</taxon>
        <taxon>Bacillati</taxon>
        <taxon>Actinomycetota</taxon>
        <taxon>Actinomycetes</taxon>
        <taxon>Pseudonocardiales</taxon>
        <taxon>Pseudonocardiaceae</taxon>
        <taxon>Amycolatopsis</taxon>
    </lineage>
</organism>
<feature type="compositionally biased region" description="Basic and acidic residues" evidence="1">
    <location>
        <begin position="170"/>
        <end position="179"/>
    </location>
</feature>
<dbReference type="AlphaFoldDB" id="M2QFC9"/>
<feature type="region of interest" description="Disordered" evidence="1">
    <location>
        <begin position="147"/>
        <end position="246"/>
    </location>
</feature>
<feature type="region of interest" description="Disordered" evidence="1">
    <location>
        <begin position="99"/>
        <end position="118"/>
    </location>
</feature>
<feature type="region of interest" description="Disordered" evidence="1">
    <location>
        <begin position="1"/>
        <end position="24"/>
    </location>
</feature>
<keyword evidence="2" id="KW-0812">Transmembrane</keyword>
<feature type="transmembrane region" description="Helical" evidence="2">
    <location>
        <begin position="53"/>
        <end position="71"/>
    </location>
</feature>
<feature type="compositionally biased region" description="Low complexity" evidence="1">
    <location>
        <begin position="195"/>
        <end position="246"/>
    </location>
</feature>
<evidence type="ECO:0000313" key="3">
    <source>
        <dbReference type="EMBL" id="EMD25421.1"/>
    </source>
</evidence>
<accession>M2QFC9</accession>
<sequence>MQNGIMTKETSEKDAGKTEKTEKQGRIVQVTAAAMAAITAALLGSTLGVAGTVAGAGLASVITTLGGELYLRSLQRTKDAALKAGMVLTVPGRRKVLDPSEQETVRLTPAEEEEPSGRKFKPRWAVIAGVSVVAFVVALVAITGFEGATGKTFGGGTGTTLGKIVGGGQDQERQDKHDTPPATSPSETQGDRPETTPSTTPTPTTTPTAPTTTQAPPTTPSTTPSTSQAPSTTPSAPAQASGTPAP</sequence>
<protein>
    <submittedName>
        <fullName evidence="3">Uncharacterized protein</fullName>
    </submittedName>
</protein>
<feature type="compositionally biased region" description="Gly residues" evidence="1">
    <location>
        <begin position="152"/>
        <end position="169"/>
    </location>
</feature>
<feature type="compositionally biased region" description="Basic and acidic residues" evidence="1">
    <location>
        <begin position="9"/>
        <end position="24"/>
    </location>
</feature>
<evidence type="ECO:0000256" key="2">
    <source>
        <dbReference type="SAM" id="Phobius"/>
    </source>
</evidence>
<keyword evidence="2" id="KW-0472">Membrane</keyword>
<reference evidence="3 4" key="1">
    <citation type="submission" date="2012-10" db="EMBL/GenBank/DDBJ databases">
        <title>Genome assembly of Amycolatopsis azurea DSM 43854.</title>
        <authorList>
            <person name="Khatri I."/>
            <person name="Kaur I."/>
            <person name="Subramanian S."/>
            <person name="Mayilraj S."/>
        </authorList>
    </citation>
    <scope>NUCLEOTIDE SEQUENCE [LARGE SCALE GENOMIC DNA]</scope>
    <source>
        <strain evidence="3 4">DSM 43854</strain>
    </source>
</reference>
<dbReference type="EMBL" id="ANMG01000046">
    <property type="protein sequence ID" value="EMD25421.1"/>
    <property type="molecule type" value="Genomic_DNA"/>
</dbReference>
<proteinExistence type="predicted"/>
<name>M2QFC9_9PSEU</name>
<gene>
    <name evidence="3" type="ORF">C791_4787</name>
</gene>
<feature type="transmembrane region" description="Helical" evidence="2">
    <location>
        <begin position="27"/>
        <end position="47"/>
    </location>
</feature>
<dbReference type="PATRIC" id="fig|1238180.3.peg.4830"/>
<dbReference type="Proteomes" id="UP000014137">
    <property type="component" value="Unassembled WGS sequence"/>
</dbReference>
<feature type="transmembrane region" description="Helical" evidence="2">
    <location>
        <begin position="124"/>
        <end position="145"/>
    </location>
</feature>